<accession>A0A8T7LQP0</accession>
<dbReference type="EMBL" id="JACATZ010000001">
    <property type="protein sequence ID" value="NWJ44354.1"/>
    <property type="molecule type" value="Genomic_DNA"/>
</dbReference>
<dbReference type="RefSeq" id="WP_341468130.1">
    <property type="nucleotide sequence ID" value="NZ_CP128399.1"/>
</dbReference>
<evidence type="ECO:0000313" key="2">
    <source>
        <dbReference type="EMBL" id="WJW66247.1"/>
    </source>
</evidence>
<dbReference type="Proteomes" id="UP001431572">
    <property type="component" value="Chromosome 1"/>
</dbReference>
<evidence type="ECO:0000313" key="3">
    <source>
        <dbReference type="Proteomes" id="UP000521676"/>
    </source>
</evidence>
<reference evidence="2" key="2">
    <citation type="journal article" date="2024" name="Nature">
        <title>Anoxygenic phototroph of the Chloroflexota uses a type I reaction centre.</title>
        <authorList>
            <person name="Tsuji J.M."/>
            <person name="Shaw N.A."/>
            <person name="Nagashima S."/>
            <person name="Venkiteswaran J.J."/>
            <person name="Schiff S.L."/>
            <person name="Watanabe T."/>
            <person name="Fukui M."/>
            <person name="Hanada S."/>
            <person name="Tank M."/>
            <person name="Neufeld J.D."/>
        </authorList>
    </citation>
    <scope>NUCLEOTIDE SEQUENCE</scope>
    <source>
        <strain evidence="2">L227-S17</strain>
    </source>
</reference>
<dbReference type="EMBL" id="CP128399">
    <property type="protein sequence ID" value="WJW66247.1"/>
    <property type="molecule type" value="Genomic_DNA"/>
</dbReference>
<protein>
    <submittedName>
        <fullName evidence="1">Uncharacterized protein</fullName>
    </submittedName>
</protein>
<organism evidence="1 3">
    <name type="scientific">Candidatus Chlorohelix allophototropha</name>
    <dbReference type="NCBI Taxonomy" id="3003348"/>
    <lineage>
        <taxon>Bacteria</taxon>
        <taxon>Bacillati</taxon>
        <taxon>Chloroflexota</taxon>
        <taxon>Chloroflexia</taxon>
        <taxon>Candidatus Chloroheliales</taxon>
        <taxon>Candidatus Chloroheliaceae</taxon>
        <taxon>Candidatus Chlorohelix</taxon>
    </lineage>
</organism>
<evidence type="ECO:0000313" key="4">
    <source>
        <dbReference type="Proteomes" id="UP001431572"/>
    </source>
</evidence>
<keyword evidence="4" id="KW-1185">Reference proteome</keyword>
<sequence>MDEAQVKQICTMLIEITPDLIEDLYQSMLNEPSIYKRYKPVELHSFSIEGVNSFRDVLISSLQVGLPFLVNSELGWLQKLLAARKIEGDRVHIFLELIRNRLKTNQYEVETANALSQILEEIEAQVKK</sequence>
<name>A0A8T7LQP0_9CHLR</name>
<dbReference type="AlphaFoldDB" id="A0A8T7LQP0"/>
<evidence type="ECO:0000313" key="1">
    <source>
        <dbReference type="EMBL" id="NWJ44354.1"/>
    </source>
</evidence>
<proteinExistence type="predicted"/>
<gene>
    <name evidence="1" type="ORF">HXX08_00600</name>
    <name evidence="2" type="ORF">OZ401_002039</name>
</gene>
<reference evidence="1 3" key="1">
    <citation type="submission" date="2020-06" db="EMBL/GenBank/DDBJ databases">
        <title>Anoxygenic phototrophic Chloroflexota member uses a Type I reaction center.</title>
        <authorList>
            <person name="Tsuji J.M."/>
            <person name="Shaw N.A."/>
            <person name="Nagashima S."/>
            <person name="Venkiteswaran J."/>
            <person name="Schiff S.L."/>
            <person name="Hanada S."/>
            <person name="Tank M."/>
            <person name="Neufeld J.D."/>
        </authorList>
    </citation>
    <scope>NUCLEOTIDE SEQUENCE [LARGE SCALE GENOMIC DNA]</scope>
    <source>
        <strain evidence="1">L227-S17</strain>
    </source>
</reference>
<dbReference type="Proteomes" id="UP000521676">
    <property type="component" value="Unassembled WGS sequence"/>
</dbReference>